<dbReference type="InterPro" id="IPR039577">
    <property type="entry name" value="Rad18"/>
</dbReference>
<proteinExistence type="predicted"/>
<dbReference type="KEGG" id="tva:5465511"/>
<name>A2DHZ1_TRIV3</name>
<evidence type="ECO:0000256" key="1">
    <source>
        <dbReference type="ARBA" id="ARBA00022723"/>
    </source>
</evidence>
<dbReference type="Pfam" id="PF13445">
    <property type="entry name" value="zf-RING_UBOX"/>
    <property type="match status" value="1"/>
</dbReference>
<evidence type="ECO:0000256" key="2">
    <source>
        <dbReference type="ARBA" id="ARBA00022771"/>
    </source>
</evidence>
<dbReference type="GO" id="GO:0003697">
    <property type="term" value="F:single-stranded DNA binding"/>
    <property type="evidence" value="ECO:0007669"/>
    <property type="project" value="InterPro"/>
</dbReference>
<dbReference type="SMR" id="A2DHZ1"/>
<gene>
    <name evidence="7" type="ORF">TVAG_402350</name>
</gene>
<keyword evidence="2 4" id="KW-0863">Zinc-finger</keyword>
<feature type="coiled-coil region" evidence="5">
    <location>
        <begin position="150"/>
        <end position="205"/>
    </location>
</feature>
<sequence length="231" mass="26496">MSYNNKKKLEAIQAKNKAKEMLFLMQERARQAASQFLPESLENDPTKDLPDSVLCPICCEIMDLPERMPITLFPCGHTICKSCFEKNKENYSNKCCECRALITSQAVNQPLWDIIRKKAYLKEKSNSSDSKFTDEKASNITLLNIFQPLLEKAIQKTKAAKEELDIIQEEYDSANDEYNLYLEQITELTKSIEQSNSELKVLIDDESLQKSKLAELIPQYEELKLLAGVIE</sequence>
<keyword evidence="8" id="KW-1185">Reference proteome</keyword>
<dbReference type="InterPro" id="IPR001841">
    <property type="entry name" value="Znf_RING"/>
</dbReference>
<dbReference type="AlphaFoldDB" id="A2DHZ1"/>
<dbReference type="VEuPathDB" id="TrichDB:TVAG_402350"/>
<dbReference type="GO" id="GO:0006513">
    <property type="term" value="P:protein monoubiquitination"/>
    <property type="evidence" value="ECO:0007669"/>
    <property type="project" value="InterPro"/>
</dbReference>
<keyword evidence="1" id="KW-0479">Metal-binding</keyword>
<dbReference type="InParanoid" id="A2DHZ1"/>
<dbReference type="OrthoDB" id="66726at2759"/>
<keyword evidence="5" id="KW-0175">Coiled coil</keyword>
<dbReference type="InterPro" id="IPR013083">
    <property type="entry name" value="Znf_RING/FYVE/PHD"/>
</dbReference>
<dbReference type="GO" id="GO:0006301">
    <property type="term" value="P:DNA damage tolerance"/>
    <property type="evidence" value="ECO:0007669"/>
    <property type="project" value="InterPro"/>
</dbReference>
<reference evidence="7" key="1">
    <citation type="submission" date="2006-10" db="EMBL/GenBank/DDBJ databases">
        <authorList>
            <person name="Amadeo P."/>
            <person name="Zhao Q."/>
            <person name="Wortman J."/>
            <person name="Fraser-Liggett C."/>
            <person name="Carlton J."/>
        </authorList>
    </citation>
    <scope>NUCLEOTIDE SEQUENCE</scope>
    <source>
        <strain evidence="7">G3</strain>
    </source>
</reference>
<dbReference type="SMART" id="SM00184">
    <property type="entry name" value="RING"/>
    <property type="match status" value="1"/>
</dbReference>
<dbReference type="PANTHER" id="PTHR14134">
    <property type="entry name" value="E3 UBIQUITIN-PROTEIN LIGASE RAD18"/>
    <property type="match status" value="1"/>
</dbReference>
<dbReference type="InterPro" id="IPR027370">
    <property type="entry name" value="Znf-RING_euk"/>
</dbReference>
<evidence type="ECO:0000256" key="5">
    <source>
        <dbReference type="SAM" id="Coils"/>
    </source>
</evidence>
<evidence type="ECO:0000313" key="8">
    <source>
        <dbReference type="Proteomes" id="UP000001542"/>
    </source>
</evidence>
<dbReference type="Proteomes" id="UP000001542">
    <property type="component" value="Unassembled WGS sequence"/>
</dbReference>
<dbReference type="VEuPathDB" id="TrichDB:TVAGG3_0271900"/>
<dbReference type="Gene3D" id="3.30.40.10">
    <property type="entry name" value="Zinc/RING finger domain, C3HC4 (zinc finger)"/>
    <property type="match status" value="1"/>
</dbReference>
<dbReference type="GO" id="GO:0008270">
    <property type="term" value="F:zinc ion binding"/>
    <property type="evidence" value="ECO:0007669"/>
    <property type="project" value="UniProtKB-KW"/>
</dbReference>
<dbReference type="PANTHER" id="PTHR14134:SF3">
    <property type="entry name" value="RING-CH-TYPE DOMAIN-CONTAINING PROTEIN"/>
    <property type="match status" value="1"/>
</dbReference>
<evidence type="ECO:0000256" key="4">
    <source>
        <dbReference type="PROSITE-ProRule" id="PRU00175"/>
    </source>
</evidence>
<dbReference type="EMBL" id="DS113202">
    <property type="protein sequence ID" value="EAY19980.1"/>
    <property type="molecule type" value="Genomic_DNA"/>
</dbReference>
<accession>A2DHZ1</accession>
<dbReference type="RefSeq" id="XP_001580966.1">
    <property type="nucleotide sequence ID" value="XM_001580916.1"/>
</dbReference>
<evidence type="ECO:0000313" key="7">
    <source>
        <dbReference type="EMBL" id="EAY19980.1"/>
    </source>
</evidence>
<keyword evidence="3" id="KW-0862">Zinc</keyword>
<protein>
    <recommendedName>
        <fullName evidence="6">RING-type domain-containing protein</fullName>
    </recommendedName>
</protein>
<organism evidence="7 8">
    <name type="scientific">Trichomonas vaginalis (strain ATCC PRA-98 / G3)</name>
    <dbReference type="NCBI Taxonomy" id="412133"/>
    <lineage>
        <taxon>Eukaryota</taxon>
        <taxon>Metamonada</taxon>
        <taxon>Parabasalia</taxon>
        <taxon>Trichomonadida</taxon>
        <taxon>Trichomonadidae</taxon>
        <taxon>Trichomonas</taxon>
    </lineage>
</organism>
<evidence type="ECO:0000256" key="3">
    <source>
        <dbReference type="ARBA" id="ARBA00022833"/>
    </source>
</evidence>
<feature type="domain" description="RING-type" evidence="6">
    <location>
        <begin position="55"/>
        <end position="99"/>
    </location>
</feature>
<dbReference type="GO" id="GO:0061630">
    <property type="term" value="F:ubiquitin protein ligase activity"/>
    <property type="evidence" value="ECO:0007669"/>
    <property type="project" value="InterPro"/>
</dbReference>
<dbReference type="SUPFAM" id="SSF57850">
    <property type="entry name" value="RING/U-box"/>
    <property type="match status" value="1"/>
</dbReference>
<evidence type="ECO:0000259" key="6">
    <source>
        <dbReference type="PROSITE" id="PS50089"/>
    </source>
</evidence>
<reference evidence="7" key="2">
    <citation type="journal article" date="2007" name="Science">
        <title>Draft genome sequence of the sexually transmitted pathogen Trichomonas vaginalis.</title>
        <authorList>
            <person name="Carlton J.M."/>
            <person name="Hirt R.P."/>
            <person name="Silva J.C."/>
            <person name="Delcher A.L."/>
            <person name="Schatz M."/>
            <person name="Zhao Q."/>
            <person name="Wortman J.R."/>
            <person name="Bidwell S.L."/>
            <person name="Alsmark U.C.M."/>
            <person name="Besteiro S."/>
            <person name="Sicheritz-Ponten T."/>
            <person name="Noel C.J."/>
            <person name="Dacks J.B."/>
            <person name="Foster P.G."/>
            <person name="Simillion C."/>
            <person name="Van de Peer Y."/>
            <person name="Miranda-Saavedra D."/>
            <person name="Barton G.J."/>
            <person name="Westrop G.D."/>
            <person name="Mueller S."/>
            <person name="Dessi D."/>
            <person name="Fiori P.L."/>
            <person name="Ren Q."/>
            <person name="Paulsen I."/>
            <person name="Zhang H."/>
            <person name="Bastida-Corcuera F.D."/>
            <person name="Simoes-Barbosa A."/>
            <person name="Brown M.T."/>
            <person name="Hayes R.D."/>
            <person name="Mukherjee M."/>
            <person name="Okumura C.Y."/>
            <person name="Schneider R."/>
            <person name="Smith A.J."/>
            <person name="Vanacova S."/>
            <person name="Villalvazo M."/>
            <person name="Haas B.J."/>
            <person name="Pertea M."/>
            <person name="Feldblyum T.V."/>
            <person name="Utterback T.R."/>
            <person name="Shu C.L."/>
            <person name="Osoegawa K."/>
            <person name="de Jong P.J."/>
            <person name="Hrdy I."/>
            <person name="Horvathova L."/>
            <person name="Zubacova Z."/>
            <person name="Dolezal P."/>
            <person name="Malik S.B."/>
            <person name="Logsdon J.M. Jr."/>
            <person name="Henze K."/>
            <person name="Gupta A."/>
            <person name="Wang C.C."/>
            <person name="Dunne R.L."/>
            <person name="Upcroft J.A."/>
            <person name="Upcroft P."/>
            <person name="White O."/>
            <person name="Salzberg S.L."/>
            <person name="Tang P."/>
            <person name="Chiu C.-H."/>
            <person name="Lee Y.-S."/>
            <person name="Embley T.M."/>
            <person name="Coombs G.H."/>
            <person name="Mottram J.C."/>
            <person name="Tachezy J."/>
            <person name="Fraser-Liggett C.M."/>
            <person name="Johnson P.J."/>
        </authorList>
    </citation>
    <scope>NUCLEOTIDE SEQUENCE [LARGE SCALE GENOMIC DNA]</scope>
    <source>
        <strain evidence="7">G3</strain>
    </source>
</reference>
<dbReference type="PROSITE" id="PS50089">
    <property type="entry name" value="ZF_RING_2"/>
    <property type="match status" value="1"/>
</dbReference>